<feature type="transmembrane region" description="Helical" evidence="6">
    <location>
        <begin position="254"/>
        <end position="287"/>
    </location>
</feature>
<feature type="transmembrane region" description="Helical" evidence="6">
    <location>
        <begin position="371"/>
        <end position="391"/>
    </location>
</feature>
<keyword evidence="8" id="KW-1185">Reference proteome</keyword>
<organism evidence="7 8">
    <name type="scientific">Streptomyces laurentii</name>
    <dbReference type="NCBI Taxonomy" id="39478"/>
    <lineage>
        <taxon>Bacteria</taxon>
        <taxon>Bacillati</taxon>
        <taxon>Actinomycetota</taxon>
        <taxon>Actinomycetes</taxon>
        <taxon>Kitasatosporales</taxon>
        <taxon>Streptomycetaceae</taxon>
        <taxon>Streptomyces</taxon>
    </lineage>
</organism>
<keyword evidence="4 6" id="KW-1133">Transmembrane helix</keyword>
<feature type="transmembrane region" description="Helical" evidence="6">
    <location>
        <begin position="90"/>
        <end position="113"/>
    </location>
</feature>
<dbReference type="RefSeq" id="WP_359883757.1">
    <property type="nucleotide sequence ID" value="NZ_JBEYHT010000066.1"/>
</dbReference>
<dbReference type="GO" id="GO:0005886">
    <property type="term" value="C:plasma membrane"/>
    <property type="evidence" value="ECO:0007669"/>
    <property type="project" value="UniProtKB-SubCell"/>
</dbReference>
<keyword evidence="3 6" id="KW-0812">Transmembrane</keyword>
<keyword evidence="5 6" id="KW-0472">Membrane</keyword>
<evidence type="ECO:0000256" key="1">
    <source>
        <dbReference type="ARBA" id="ARBA00004651"/>
    </source>
</evidence>
<reference evidence="7 8" key="1">
    <citation type="journal article" date="2016" name="Genome Announc.">
        <title>Complete Genome Sequence of Thiostrepton-Producing Streptomyces laurentii ATCC 31255.</title>
        <authorList>
            <person name="Doi K."/>
            <person name="Fujino Y."/>
            <person name="Nagayoshi Y."/>
            <person name="Ohshima T."/>
            <person name="Ogata S."/>
        </authorList>
    </citation>
    <scope>NUCLEOTIDE SEQUENCE [LARGE SCALE GENOMIC DNA]</scope>
    <source>
        <strain evidence="7 8">ATCC 31255</strain>
    </source>
</reference>
<name>A0A160NY80_STRLU</name>
<feature type="transmembrane region" description="Helical" evidence="6">
    <location>
        <begin position="125"/>
        <end position="144"/>
    </location>
</feature>
<comment type="subcellular location">
    <subcellularLocation>
        <location evidence="1">Cell membrane</location>
        <topology evidence="1">Multi-pass membrane protein</topology>
    </subcellularLocation>
</comment>
<dbReference type="AlphaFoldDB" id="A0A160NY80"/>
<keyword evidence="2" id="KW-1003">Cell membrane</keyword>
<accession>A0A160NY80</accession>
<feature type="transmembrane region" description="Helical" evidence="6">
    <location>
        <begin position="341"/>
        <end position="362"/>
    </location>
</feature>
<evidence type="ECO:0000256" key="5">
    <source>
        <dbReference type="ARBA" id="ARBA00023136"/>
    </source>
</evidence>
<feature type="transmembrane region" description="Helical" evidence="6">
    <location>
        <begin position="299"/>
        <end position="321"/>
    </location>
</feature>
<dbReference type="PANTHER" id="PTHR30250">
    <property type="entry name" value="PST FAMILY PREDICTED COLANIC ACID TRANSPORTER"/>
    <property type="match status" value="1"/>
</dbReference>
<feature type="transmembrane region" description="Helical" evidence="6">
    <location>
        <begin position="397"/>
        <end position="414"/>
    </location>
</feature>
<dbReference type="EMBL" id="AP017424">
    <property type="protein sequence ID" value="BAU83194.1"/>
    <property type="molecule type" value="Genomic_DNA"/>
</dbReference>
<feature type="transmembrane region" description="Helical" evidence="6">
    <location>
        <begin position="48"/>
        <end position="69"/>
    </location>
</feature>
<evidence type="ECO:0000256" key="6">
    <source>
        <dbReference type="SAM" id="Phobius"/>
    </source>
</evidence>
<protein>
    <submittedName>
        <fullName evidence="7">Uncharacterized protein</fullName>
    </submittedName>
</protein>
<proteinExistence type="predicted"/>
<gene>
    <name evidence="7" type="ORF">SLA_2264</name>
</gene>
<sequence length="427" mass="43465">MTLLDRLTRITTVLPRGTAFVGVGTALLGGANYVHLAAAGHSLSVDDLASFSVLWTIVASLGLGLFFPIEQEVTRVVAARVVAGDGALPVLRRGAALAGGLLAAVLLPLVLFADPIAGLFFHSDRSLLIALGGAFAALACAHLTRGMLAGLGRFEAYGLQLGLDGLLRIVLSVGLALAGVTSVFAFAAVMTVAPLVSVLATLAPVRRGAAPGPPAGWGELIEHLGLLVGSTLLAQVLVNVAVISTKLIASQDSALVAALLSALVVARVPVFVFGAFQAALLAGLSTARAEGDTPGYRRLLLRACSVTAGLGLSFGLVTATLGPMLLPVLFGAPDVLGPVDFGWLGLGTTLFLLATVLGQALLTSGAARQQLLAWITGTGVLLVVTLSPLPLRPRVEIAYALGALTVVVVMLLVIRARVGYGAVHSSE</sequence>
<dbReference type="InterPro" id="IPR050833">
    <property type="entry name" value="Poly_Biosynth_Transport"/>
</dbReference>
<dbReference type="PANTHER" id="PTHR30250:SF11">
    <property type="entry name" value="O-ANTIGEN TRANSPORTER-RELATED"/>
    <property type="match status" value="1"/>
</dbReference>
<evidence type="ECO:0000256" key="2">
    <source>
        <dbReference type="ARBA" id="ARBA00022475"/>
    </source>
</evidence>
<evidence type="ECO:0000256" key="3">
    <source>
        <dbReference type="ARBA" id="ARBA00022692"/>
    </source>
</evidence>
<dbReference type="Proteomes" id="UP000217676">
    <property type="component" value="Chromosome"/>
</dbReference>
<evidence type="ECO:0000256" key="4">
    <source>
        <dbReference type="ARBA" id="ARBA00022989"/>
    </source>
</evidence>
<evidence type="ECO:0000313" key="7">
    <source>
        <dbReference type="EMBL" id="BAU83194.1"/>
    </source>
</evidence>
<feature type="transmembrane region" description="Helical" evidence="6">
    <location>
        <begin position="12"/>
        <end position="36"/>
    </location>
</feature>
<evidence type="ECO:0000313" key="8">
    <source>
        <dbReference type="Proteomes" id="UP000217676"/>
    </source>
</evidence>
<dbReference type="KEGG" id="slau:SLA_2264"/>